<dbReference type="PANTHER" id="PTHR42724">
    <property type="entry name" value="TETRAACYLDISACCHARIDE 4'-KINASE"/>
    <property type="match status" value="1"/>
</dbReference>
<evidence type="ECO:0000313" key="14">
    <source>
        <dbReference type="EMBL" id="EJF98905.1"/>
    </source>
</evidence>
<sequence>MHISTPHFWWKERSFLRFLLTPVSWIYGYCSNRRMAKVPPIIDLPVLCIGNFTCGGTGKTPVVIAFAKAAKELGFVPGVVSRGYGGAFKGVHLVNEKYDNARDVGDEALLLVRHALVAISTDRYAAAQRLKKEGCTLILMDDGFQSRRLYMDYALLVVDAMRGFGNGAVFPAGPLRVPLKMQLSLTDSILLIGHLDACDKMAFSLMHTGKPLHHAHFKSLASDKVAGKSFLAFAGIGNPYKFFQSIKELSGHVVQTYSYPDHYFFTDTDLNNLVQKAKMQNLWLATTAKDYARIKTNRVQKDLKNLIVFDVQVNFAQEDFCYKILEEVITRFRERQKSSLICILEKRRDS</sequence>
<comment type="similarity">
    <text evidence="13">Belongs to the LpxK family.</text>
</comment>
<evidence type="ECO:0000313" key="15">
    <source>
        <dbReference type="Proteomes" id="UP000008948"/>
    </source>
</evidence>
<evidence type="ECO:0000256" key="2">
    <source>
        <dbReference type="ARBA" id="ARBA00004870"/>
    </source>
</evidence>
<evidence type="ECO:0000256" key="11">
    <source>
        <dbReference type="ARBA" id="ARBA00023098"/>
    </source>
</evidence>
<keyword evidence="10 13" id="KW-0067">ATP-binding</keyword>
<comment type="pathway">
    <text evidence="2 13">Glycolipid biosynthesis; lipid IV(A) biosynthesis; lipid IV(A) from (3R)-3-hydroxytetradecanoyl-[acyl-carrier-protein] and UDP-N-acetyl-alpha-D-glucosamine: step 6/6.</text>
</comment>
<dbReference type="Proteomes" id="UP000008948">
    <property type="component" value="Unassembled WGS sequence"/>
</dbReference>
<dbReference type="PANTHER" id="PTHR42724:SF1">
    <property type="entry name" value="TETRAACYLDISACCHARIDE 4'-KINASE, MITOCHONDRIAL-RELATED"/>
    <property type="match status" value="1"/>
</dbReference>
<evidence type="ECO:0000256" key="12">
    <source>
        <dbReference type="ARBA" id="ARBA00029757"/>
    </source>
</evidence>
<evidence type="ECO:0000256" key="7">
    <source>
        <dbReference type="ARBA" id="ARBA00022679"/>
    </source>
</evidence>
<feature type="binding site" evidence="13">
    <location>
        <begin position="53"/>
        <end position="60"/>
    </location>
    <ligand>
        <name>ATP</name>
        <dbReference type="ChEBI" id="CHEBI:30616"/>
    </ligand>
</feature>
<keyword evidence="5 13" id="KW-0444">Lipid biosynthesis</keyword>
<organism evidence="14 15">
    <name type="scientific">Bartonella vinsonii subsp. arupensis Pm136co</name>
    <dbReference type="NCBI Taxonomy" id="1094561"/>
    <lineage>
        <taxon>Bacteria</taxon>
        <taxon>Pseudomonadati</taxon>
        <taxon>Pseudomonadota</taxon>
        <taxon>Alphaproteobacteria</taxon>
        <taxon>Hyphomicrobiales</taxon>
        <taxon>Bartonellaceae</taxon>
        <taxon>Bartonella</taxon>
    </lineage>
</organism>
<accession>A0ABN0GRZ2</accession>
<evidence type="ECO:0000256" key="10">
    <source>
        <dbReference type="ARBA" id="ARBA00022840"/>
    </source>
</evidence>
<keyword evidence="7 13" id="KW-0808">Transferase</keyword>
<evidence type="ECO:0000256" key="3">
    <source>
        <dbReference type="ARBA" id="ARBA00012071"/>
    </source>
</evidence>
<comment type="catalytic activity">
    <reaction evidence="13">
        <text>a lipid A disaccharide + ATP = a lipid IVA + ADP + H(+)</text>
        <dbReference type="Rhea" id="RHEA:67840"/>
        <dbReference type="ChEBI" id="CHEBI:15378"/>
        <dbReference type="ChEBI" id="CHEBI:30616"/>
        <dbReference type="ChEBI" id="CHEBI:176343"/>
        <dbReference type="ChEBI" id="CHEBI:176425"/>
        <dbReference type="ChEBI" id="CHEBI:456216"/>
        <dbReference type="EC" id="2.7.1.130"/>
    </reaction>
</comment>
<dbReference type="InterPro" id="IPR027417">
    <property type="entry name" value="P-loop_NTPase"/>
</dbReference>
<evidence type="ECO:0000256" key="13">
    <source>
        <dbReference type="HAMAP-Rule" id="MF_00409"/>
    </source>
</evidence>
<comment type="caution">
    <text evidence="14">The sequence shown here is derived from an EMBL/GenBank/DDBJ whole genome shotgun (WGS) entry which is preliminary data.</text>
</comment>
<proteinExistence type="inferred from homology"/>
<dbReference type="Pfam" id="PF02606">
    <property type="entry name" value="LpxK"/>
    <property type="match status" value="1"/>
</dbReference>
<keyword evidence="15" id="KW-1185">Reference proteome</keyword>
<evidence type="ECO:0000256" key="1">
    <source>
        <dbReference type="ARBA" id="ARBA00002274"/>
    </source>
</evidence>
<name>A0ABN0GRZ2_BARVI</name>
<dbReference type="SUPFAM" id="SSF52540">
    <property type="entry name" value="P-loop containing nucleoside triphosphate hydrolases"/>
    <property type="match status" value="1"/>
</dbReference>
<evidence type="ECO:0000256" key="9">
    <source>
        <dbReference type="ARBA" id="ARBA00022777"/>
    </source>
</evidence>
<comment type="function">
    <text evidence="1 13">Transfers the gamma-phosphate of ATP to the 4'-position of a tetraacyldisaccharide 1-phosphate intermediate (termed DS-1-P) to form tetraacyldisaccharide 1,4'-bis-phosphate (lipid IVA).</text>
</comment>
<keyword evidence="6 13" id="KW-0441">Lipid A biosynthesis</keyword>
<evidence type="ECO:0000256" key="5">
    <source>
        <dbReference type="ARBA" id="ARBA00022516"/>
    </source>
</evidence>
<keyword evidence="9 13" id="KW-0418">Kinase</keyword>
<dbReference type="RefSeq" id="WP_004865200.1">
    <property type="nucleotide sequence ID" value="NZ_JH725043.1"/>
</dbReference>
<keyword evidence="11 13" id="KW-0443">Lipid metabolism</keyword>
<evidence type="ECO:0000256" key="6">
    <source>
        <dbReference type="ARBA" id="ARBA00022556"/>
    </source>
</evidence>
<gene>
    <name evidence="13" type="primary">lpxK</name>
    <name evidence="14" type="ORF">MEI_00072</name>
</gene>
<dbReference type="InterPro" id="IPR003758">
    <property type="entry name" value="LpxK"/>
</dbReference>
<dbReference type="NCBIfam" id="TIGR00682">
    <property type="entry name" value="lpxK"/>
    <property type="match status" value="1"/>
</dbReference>
<dbReference type="EMBL" id="AIMH01000001">
    <property type="protein sequence ID" value="EJF98905.1"/>
    <property type="molecule type" value="Genomic_DNA"/>
</dbReference>
<evidence type="ECO:0000256" key="4">
    <source>
        <dbReference type="ARBA" id="ARBA00016436"/>
    </source>
</evidence>
<dbReference type="HAMAP" id="MF_00409">
    <property type="entry name" value="LpxK"/>
    <property type="match status" value="1"/>
</dbReference>
<reference evidence="14 15" key="1">
    <citation type="submission" date="2012-03" db="EMBL/GenBank/DDBJ databases">
        <title>The Genome Sequence of Bartonella vinsonii subsp. arupensis str. Pm136co.</title>
        <authorList>
            <consortium name="The Broad Institute Genome Sequencing Platform"/>
            <consortium name="The Broad Institute Genome Sequencing Center for Infectious Disease"/>
            <person name="Feldgarden M."/>
            <person name="Kirby J."/>
            <person name="Kosoy M."/>
            <person name="Birtles R."/>
            <person name="Probert W.S."/>
            <person name="Chiaraviglio L."/>
            <person name="Young S.K."/>
            <person name="Zeng Q."/>
            <person name="Gargeya S."/>
            <person name="Fitzgerald M."/>
            <person name="Haas B."/>
            <person name="Abouelleil A."/>
            <person name="Alvarado L."/>
            <person name="Arachchi H.M."/>
            <person name="Berlin A."/>
            <person name="Chapman S.B."/>
            <person name="Gearin G."/>
            <person name="Goldberg J."/>
            <person name="Griggs A."/>
            <person name="Gujja S."/>
            <person name="Hansen M."/>
            <person name="Heiman D."/>
            <person name="Howarth C."/>
            <person name="Larimer J."/>
            <person name="Lui A."/>
            <person name="MacDonald P.J.P."/>
            <person name="McCowen C."/>
            <person name="Montmayeur A."/>
            <person name="Murphy C."/>
            <person name="Neiman D."/>
            <person name="Pearson M."/>
            <person name="Priest M."/>
            <person name="Roberts A."/>
            <person name="Saif S."/>
            <person name="Shea T."/>
            <person name="Sisk P."/>
            <person name="Stolte C."/>
            <person name="Sykes S."/>
            <person name="Wortman J."/>
            <person name="Nusbaum C."/>
            <person name="Birren B."/>
        </authorList>
    </citation>
    <scope>NUCLEOTIDE SEQUENCE [LARGE SCALE GENOMIC DNA]</scope>
    <source>
        <strain evidence="14 15">Pm136co</strain>
    </source>
</reference>
<keyword evidence="8 13" id="KW-0547">Nucleotide-binding</keyword>
<protein>
    <recommendedName>
        <fullName evidence="4 13">Tetraacyldisaccharide 4'-kinase</fullName>
        <ecNumber evidence="3 13">2.7.1.130</ecNumber>
    </recommendedName>
    <alternativeName>
        <fullName evidence="12 13">Lipid A 4'-kinase</fullName>
    </alternativeName>
</protein>
<dbReference type="EC" id="2.7.1.130" evidence="3 13"/>
<evidence type="ECO:0000256" key="8">
    <source>
        <dbReference type="ARBA" id="ARBA00022741"/>
    </source>
</evidence>